<feature type="non-terminal residue" evidence="1">
    <location>
        <position position="279"/>
    </location>
</feature>
<name>X1APE8_9ZZZZ</name>
<dbReference type="Pfam" id="PF11832">
    <property type="entry name" value="DUF3352"/>
    <property type="match status" value="1"/>
</dbReference>
<comment type="caution">
    <text evidence="1">The sequence shown here is derived from an EMBL/GenBank/DDBJ whole genome shotgun (WGS) entry which is preliminary data.</text>
</comment>
<dbReference type="EMBL" id="BART01016662">
    <property type="protein sequence ID" value="GAG84594.1"/>
    <property type="molecule type" value="Genomic_DNA"/>
</dbReference>
<organism evidence="1">
    <name type="scientific">marine sediment metagenome</name>
    <dbReference type="NCBI Taxonomy" id="412755"/>
    <lineage>
        <taxon>unclassified sequences</taxon>
        <taxon>metagenomes</taxon>
        <taxon>ecological metagenomes</taxon>
    </lineage>
</organism>
<dbReference type="InterPro" id="IPR021787">
    <property type="entry name" value="DUF3352"/>
</dbReference>
<reference evidence="1" key="1">
    <citation type="journal article" date="2014" name="Front. Microbiol.">
        <title>High frequency of phylogenetically diverse reductive dehalogenase-homologous genes in deep subseafloor sedimentary metagenomes.</title>
        <authorList>
            <person name="Kawai M."/>
            <person name="Futagami T."/>
            <person name="Toyoda A."/>
            <person name="Takaki Y."/>
            <person name="Nishi S."/>
            <person name="Hori S."/>
            <person name="Arai W."/>
            <person name="Tsubouchi T."/>
            <person name="Morono Y."/>
            <person name="Uchiyama I."/>
            <person name="Ito T."/>
            <person name="Fujiyama A."/>
            <person name="Inagaki F."/>
            <person name="Takami H."/>
        </authorList>
    </citation>
    <scope>NUCLEOTIDE SEQUENCE</scope>
    <source>
        <strain evidence="1">Expedition CK06-06</strain>
    </source>
</reference>
<gene>
    <name evidence="1" type="ORF">S01H4_31980</name>
</gene>
<protein>
    <submittedName>
        <fullName evidence="1">Uncharacterized protein</fullName>
    </submittedName>
</protein>
<sequence>MMKLLPVNAQGVIFIDAHKAMSIEVVDKAIKDEKAYKQYLEFVEKTGIDPKEDLNYITAAMFKGEEGEEGVGIVNIKHDPQALLSVIKKKAQEEDKEFLEEEYNGMNIYYSVDEGKKAGLTFLDKSNIAVGTLPGMKAVIDVFKGNKDNVYKNEELSTILKKVNKKTLVWGAVLVPPKAASEAAGNPMLPDMTSIKSVSFNIDYKNKNIMLEIKGASADAEKNQKIATQLNGFKSLGAMAAAEKPEIGELMNAIIISSTDESITISATIPEELLTKLKG</sequence>
<accession>X1APE8</accession>
<dbReference type="AlphaFoldDB" id="X1APE8"/>
<proteinExistence type="predicted"/>
<evidence type="ECO:0000313" key="1">
    <source>
        <dbReference type="EMBL" id="GAG84594.1"/>
    </source>
</evidence>